<gene>
    <name evidence="2" type="ORF">E7Y31_21980</name>
</gene>
<dbReference type="PANTHER" id="PTHR36302:SF1">
    <property type="entry name" value="COPPER CHAPERONE PCU(A)C"/>
    <property type="match status" value="1"/>
</dbReference>
<name>A0A4S5BYE7_9ACTN</name>
<dbReference type="SUPFAM" id="SSF110087">
    <property type="entry name" value="DR1885-like metal-binding protein"/>
    <property type="match status" value="1"/>
</dbReference>
<dbReference type="EMBL" id="SSXH01000913">
    <property type="protein sequence ID" value="THJ36331.1"/>
    <property type="molecule type" value="Genomic_DNA"/>
</dbReference>
<dbReference type="AlphaFoldDB" id="A0A4S5BYE7"/>
<dbReference type="Pfam" id="PF04314">
    <property type="entry name" value="PCuAC"/>
    <property type="match status" value="1"/>
</dbReference>
<proteinExistence type="predicted"/>
<evidence type="ECO:0000256" key="1">
    <source>
        <dbReference type="SAM" id="MobiDB-lite"/>
    </source>
</evidence>
<protein>
    <submittedName>
        <fullName evidence="2">Copper chaperone PCu(A)C</fullName>
    </submittedName>
</protein>
<dbReference type="RefSeq" id="WP_136449595.1">
    <property type="nucleotide sequence ID" value="NZ_SSXH01000913.1"/>
</dbReference>
<dbReference type="InterPro" id="IPR007410">
    <property type="entry name" value="LpqE-like"/>
</dbReference>
<reference evidence="2 3" key="1">
    <citation type="submission" date="2019-04" db="EMBL/GenBank/DDBJ databases">
        <title>Draft genome sequences for three unisolated Alnus-infective Frankia Sp+ strains, AgTrS, AiOr and AvVan, the first sequenced Frankia strains able to sporulate in-planta.</title>
        <authorList>
            <person name="Bethencourt L."/>
            <person name="Vautrin F."/>
            <person name="Taib N."/>
            <person name="Dubost A."/>
            <person name="Castro-Garcia L."/>
            <person name="Imbaud O."/>
            <person name="Abrouk D."/>
            <person name="Fournier P."/>
            <person name="Briolay J."/>
            <person name="Nguyen A."/>
            <person name="Normand P."/>
            <person name="Fernandez M.P."/>
            <person name="Brochier-Armanet C."/>
            <person name="Herrera-Belaroussi A."/>
        </authorList>
    </citation>
    <scope>NUCLEOTIDE SEQUENCE [LARGE SCALE GENOMIC DNA]</scope>
    <source>
        <strain evidence="2 3">AvVan</strain>
    </source>
</reference>
<feature type="region of interest" description="Disordered" evidence="1">
    <location>
        <begin position="91"/>
        <end position="117"/>
    </location>
</feature>
<accession>A0A4S5BYE7</accession>
<dbReference type="InterPro" id="IPR058248">
    <property type="entry name" value="Lxx211020-like"/>
</dbReference>
<feature type="non-terminal residue" evidence="2">
    <location>
        <position position="1"/>
    </location>
</feature>
<dbReference type="Gene3D" id="2.60.40.1890">
    <property type="entry name" value="PCu(A)C copper chaperone"/>
    <property type="match status" value="1"/>
</dbReference>
<evidence type="ECO:0000313" key="3">
    <source>
        <dbReference type="Proteomes" id="UP000305282"/>
    </source>
</evidence>
<comment type="caution">
    <text evidence="2">The sequence shown here is derived from an EMBL/GenBank/DDBJ whole genome shotgun (WGS) entry which is preliminary data.</text>
</comment>
<organism evidence="2 3">
    <name type="scientific">Candidatus Frankia alpina</name>
    <dbReference type="NCBI Taxonomy" id="2699483"/>
    <lineage>
        <taxon>Bacteria</taxon>
        <taxon>Bacillati</taxon>
        <taxon>Actinomycetota</taxon>
        <taxon>Actinomycetes</taxon>
        <taxon>Frankiales</taxon>
        <taxon>Frankiaceae</taxon>
        <taxon>Frankia</taxon>
    </lineage>
</organism>
<dbReference type="InterPro" id="IPR036182">
    <property type="entry name" value="PCuAC_sf"/>
</dbReference>
<keyword evidence="3" id="KW-1185">Reference proteome</keyword>
<dbReference type="OrthoDB" id="9796962at2"/>
<sequence>APDTLTSVTTAAAPMVTLHTTVAHGGAERMEMVSHLAVPAHGTAALTVGHNHLMLMNPVRRLTQRQRVTLALAFAHAGQVRLAVPVVGYSGSTGGDGARTAPDGMSGMPGMAMPTGR</sequence>
<dbReference type="PANTHER" id="PTHR36302">
    <property type="entry name" value="BLR7088 PROTEIN"/>
    <property type="match status" value="1"/>
</dbReference>
<dbReference type="Proteomes" id="UP000305282">
    <property type="component" value="Unassembled WGS sequence"/>
</dbReference>
<evidence type="ECO:0000313" key="2">
    <source>
        <dbReference type="EMBL" id="THJ36331.1"/>
    </source>
</evidence>